<dbReference type="InterPro" id="IPR017853">
    <property type="entry name" value="GH"/>
</dbReference>
<dbReference type="Gene3D" id="3.20.20.80">
    <property type="entry name" value="Glycosidases"/>
    <property type="match status" value="1"/>
</dbReference>
<feature type="domain" description="Glycoside hydrolase family 2 catalytic" evidence="3">
    <location>
        <begin position="294"/>
        <end position="450"/>
    </location>
</feature>
<dbReference type="InterPro" id="IPR006104">
    <property type="entry name" value="Glyco_hydro_2_N"/>
</dbReference>
<dbReference type="InterPro" id="IPR036156">
    <property type="entry name" value="Beta-gal/glucu_dom_sf"/>
</dbReference>
<dbReference type="InterPro" id="IPR006103">
    <property type="entry name" value="Glyco_hydro_2_cat"/>
</dbReference>
<dbReference type="PANTHER" id="PTHR42732">
    <property type="entry name" value="BETA-GALACTOSIDASE"/>
    <property type="match status" value="1"/>
</dbReference>
<name>A0ABQ5WDP1_9HYPH</name>
<evidence type="ECO:0000256" key="1">
    <source>
        <dbReference type="ARBA" id="ARBA00007401"/>
    </source>
</evidence>
<dbReference type="GO" id="GO:0016787">
    <property type="term" value="F:hydrolase activity"/>
    <property type="evidence" value="ECO:0007669"/>
    <property type="project" value="UniProtKB-KW"/>
</dbReference>
<protein>
    <submittedName>
        <fullName evidence="5">Hydrolase</fullName>
    </submittedName>
</protein>
<gene>
    <name evidence="5" type="ORF">GCM10010862_52670</name>
</gene>
<organism evidence="5 6">
    <name type="scientific">Devosia nitrariae</name>
    <dbReference type="NCBI Taxonomy" id="2071872"/>
    <lineage>
        <taxon>Bacteria</taxon>
        <taxon>Pseudomonadati</taxon>
        <taxon>Pseudomonadota</taxon>
        <taxon>Alphaproteobacteria</taxon>
        <taxon>Hyphomicrobiales</taxon>
        <taxon>Devosiaceae</taxon>
        <taxon>Devosia</taxon>
    </lineage>
</organism>
<comment type="caution">
    <text evidence="5">The sequence shown here is derived from an EMBL/GenBank/DDBJ whole genome shotgun (WGS) entry which is preliminary data.</text>
</comment>
<feature type="domain" description="Glycoside hydrolase family 2 immunoglobulin-like beta-sandwich" evidence="2">
    <location>
        <begin position="189"/>
        <end position="292"/>
    </location>
</feature>
<dbReference type="InterPro" id="IPR051913">
    <property type="entry name" value="GH2_Domain-Containing"/>
</dbReference>
<evidence type="ECO:0000259" key="2">
    <source>
        <dbReference type="Pfam" id="PF00703"/>
    </source>
</evidence>
<evidence type="ECO:0000259" key="3">
    <source>
        <dbReference type="Pfam" id="PF02836"/>
    </source>
</evidence>
<keyword evidence="6" id="KW-1185">Reference proteome</keyword>
<sequence length="615" mass="68933">MTTSARDAAAMLAPNPQFRRERWYDLCGAWGFAHDDADRGAGENWAEKPDVFTRTINVPFPPESTASGIAASGYHPVVWYRRSFEAPVIAAGERLQLHFGAVDYAATVWVNGQCVASHEGGHVPFHADITHALVEGDEQIVVVRAEDQPLDVRFPRGKQDWLESPHNIWYHRTTGIWQPVWLAVVPDLHVTDLHFVPDITQSRVRCEVRLNTVPSRPVLLSLRLSAEGKTLAEQAIKISDSEIAFDISIAALQHGTYRDHLTWTPERPNLIDAELVLDGETPDRIESYLGLRSVEVGEGHFLLNGLPYYLRLVLGQNYWPETHLAAPSPEALRKEAEHIKAMGFNGVRIHQKIEDPRFLYWCDVLGLLVWEEMPSAYAFSNSAVERLSREWMEAIRRDKSHPSIVAWVPLNESWGVHQIAARADQAHYASALYHLTKALDPSRPVISNDGWELVESDIWSIHDYAPDGAGLRTRFHSAQDLEAMLQGMGPARRRIMLGGRERAGQPVMLTEFGGLSFTPRLGEAWHGYSTVADAEEFEARLRDIFGTIAESPFLAGYCYTQLTDTEQETNGLLTASREPKLPVEVIREIITLPAASVPHERIDRARQVGRKAAGA</sequence>
<dbReference type="Pfam" id="PF02836">
    <property type="entry name" value="Glyco_hydro_2_C"/>
    <property type="match status" value="1"/>
</dbReference>
<dbReference type="InterPro" id="IPR006102">
    <property type="entry name" value="Ig-like_GH2"/>
</dbReference>
<evidence type="ECO:0000313" key="6">
    <source>
        <dbReference type="Proteomes" id="UP001156691"/>
    </source>
</evidence>
<dbReference type="EMBL" id="BSNS01000028">
    <property type="protein sequence ID" value="GLQ58008.1"/>
    <property type="molecule type" value="Genomic_DNA"/>
</dbReference>
<dbReference type="RefSeq" id="WP_284343401.1">
    <property type="nucleotide sequence ID" value="NZ_BSNS01000028.1"/>
</dbReference>
<dbReference type="SUPFAM" id="SSF49303">
    <property type="entry name" value="beta-Galactosidase/glucuronidase domain"/>
    <property type="match status" value="1"/>
</dbReference>
<keyword evidence="5" id="KW-0378">Hydrolase</keyword>
<dbReference type="SUPFAM" id="SSF51445">
    <property type="entry name" value="(Trans)glycosidases"/>
    <property type="match status" value="1"/>
</dbReference>
<proteinExistence type="inferred from homology"/>
<dbReference type="InterPro" id="IPR008979">
    <property type="entry name" value="Galactose-bd-like_sf"/>
</dbReference>
<comment type="similarity">
    <text evidence="1">Belongs to the glycosyl hydrolase 2 family.</text>
</comment>
<dbReference type="Pfam" id="PF00703">
    <property type="entry name" value="Glyco_hydro_2"/>
    <property type="match status" value="1"/>
</dbReference>
<dbReference type="Proteomes" id="UP001156691">
    <property type="component" value="Unassembled WGS sequence"/>
</dbReference>
<evidence type="ECO:0000313" key="5">
    <source>
        <dbReference type="EMBL" id="GLQ58008.1"/>
    </source>
</evidence>
<dbReference type="Pfam" id="PF02837">
    <property type="entry name" value="Glyco_hydro_2_N"/>
    <property type="match status" value="1"/>
</dbReference>
<evidence type="ECO:0000259" key="4">
    <source>
        <dbReference type="Pfam" id="PF02837"/>
    </source>
</evidence>
<dbReference type="PANTHER" id="PTHR42732:SF2">
    <property type="entry name" value="BETA-MANNOSIDASE"/>
    <property type="match status" value="1"/>
</dbReference>
<reference evidence="6" key="1">
    <citation type="journal article" date="2019" name="Int. J. Syst. Evol. Microbiol.">
        <title>The Global Catalogue of Microorganisms (GCM) 10K type strain sequencing project: providing services to taxonomists for standard genome sequencing and annotation.</title>
        <authorList>
            <consortium name="The Broad Institute Genomics Platform"/>
            <consortium name="The Broad Institute Genome Sequencing Center for Infectious Disease"/>
            <person name="Wu L."/>
            <person name="Ma J."/>
        </authorList>
    </citation>
    <scope>NUCLEOTIDE SEQUENCE [LARGE SCALE GENOMIC DNA]</scope>
    <source>
        <strain evidence="6">NBRC 112416</strain>
    </source>
</reference>
<dbReference type="Gene3D" id="2.60.120.260">
    <property type="entry name" value="Galactose-binding domain-like"/>
    <property type="match status" value="1"/>
</dbReference>
<feature type="domain" description="Glycosyl hydrolases family 2 sugar binding" evidence="4">
    <location>
        <begin position="26"/>
        <end position="143"/>
    </location>
</feature>
<dbReference type="SUPFAM" id="SSF49785">
    <property type="entry name" value="Galactose-binding domain-like"/>
    <property type="match status" value="1"/>
</dbReference>
<accession>A0ABQ5WDP1</accession>